<name>A0A1I8BUM3_MELHA</name>
<feature type="region of interest" description="Disordered" evidence="1">
    <location>
        <begin position="20"/>
        <end position="46"/>
    </location>
</feature>
<feature type="compositionally biased region" description="Gly residues" evidence="1">
    <location>
        <begin position="32"/>
        <end position="46"/>
    </location>
</feature>
<keyword evidence="2" id="KW-0732">Signal</keyword>
<dbReference type="Proteomes" id="UP000095281">
    <property type="component" value="Unplaced"/>
</dbReference>
<sequence>MKTFFLILFSYFVTNQLTDGMERERKSRGGHPEGGQAGGSYSGGSYSGGYPGGDYSEGGRNRKQKEVLLQENAPNQPVAFSLTEIYDFIKILESIDTKSLDVYSETTDLKGIVAGYCQGTACSKIHKVIDYYNEISATIHAEIEEYIKDMFIIWQLYAFTRKLIRSIFDFYGDHGENNYYETMVKNAR</sequence>
<evidence type="ECO:0000256" key="1">
    <source>
        <dbReference type="SAM" id="MobiDB-lite"/>
    </source>
</evidence>
<evidence type="ECO:0000256" key="2">
    <source>
        <dbReference type="SAM" id="SignalP"/>
    </source>
</evidence>
<organism evidence="3 4">
    <name type="scientific">Meloidogyne hapla</name>
    <name type="common">Root-knot nematode worm</name>
    <dbReference type="NCBI Taxonomy" id="6305"/>
    <lineage>
        <taxon>Eukaryota</taxon>
        <taxon>Metazoa</taxon>
        <taxon>Ecdysozoa</taxon>
        <taxon>Nematoda</taxon>
        <taxon>Chromadorea</taxon>
        <taxon>Rhabditida</taxon>
        <taxon>Tylenchina</taxon>
        <taxon>Tylenchomorpha</taxon>
        <taxon>Tylenchoidea</taxon>
        <taxon>Meloidogynidae</taxon>
        <taxon>Meloidogyninae</taxon>
        <taxon>Meloidogyne</taxon>
    </lineage>
</organism>
<protein>
    <submittedName>
        <fullName evidence="4">Uncharacterized protein</fullName>
    </submittedName>
</protein>
<dbReference type="WBParaSite" id="MhA1_Contig622.frz3.gene4">
    <property type="protein sequence ID" value="MhA1_Contig622.frz3.gene4"/>
    <property type="gene ID" value="MhA1_Contig622.frz3.gene4"/>
</dbReference>
<keyword evidence="3" id="KW-1185">Reference proteome</keyword>
<feature type="compositionally biased region" description="Basic and acidic residues" evidence="1">
    <location>
        <begin position="20"/>
        <end position="31"/>
    </location>
</feature>
<feature type="chain" id="PRO_5009316180" evidence="2">
    <location>
        <begin position="21"/>
        <end position="188"/>
    </location>
</feature>
<reference evidence="4" key="1">
    <citation type="submission" date="2016-11" db="UniProtKB">
        <authorList>
            <consortium name="WormBaseParasite"/>
        </authorList>
    </citation>
    <scope>IDENTIFICATION</scope>
</reference>
<evidence type="ECO:0000313" key="3">
    <source>
        <dbReference type="Proteomes" id="UP000095281"/>
    </source>
</evidence>
<accession>A0A1I8BUM3</accession>
<feature type="signal peptide" evidence="2">
    <location>
        <begin position="1"/>
        <end position="20"/>
    </location>
</feature>
<proteinExistence type="predicted"/>
<dbReference type="AlphaFoldDB" id="A0A1I8BUM3"/>
<evidence type="ECO:0000313" key="4">
    <source>
        <dbReference type="WBParaSite" id="MhA1_Contig622.frz3.gene4"/>
    </source>
</evidence>